<reference evidence="2" key="1">
    <citation type="submission" date="2017-09" db="EMBL/GenBank/DDBJ databases">
        <title>Depth-based differentiation of microbial function through sediment-hosted aquifers and enrichment of novel symbionts in the deep terrestrial subsurface.</title>
        <authorList>
            <person name="Probst A.J."/>
            <person name="Ladd B."/>
            <person name="Jarett J.K."/>
            <person name="Geller-Mcgrath D.E."/>
            <person name="Sieber C.M.K."/>
            <person name="Emerson J.B."/>
            <person name="Anantharaman K."/>
            <person name="Thomas B.C."/>
            <person name="Malmstrom R."/>
            <person name="Stieglmeier M."/>
            <person name="Klingl A."/>
            <person name="Woyke T."/>
            <person name="Ryan C.M."/>
            <person name="Banfield J.F."/>
        </authorList>
    </citation>
    <scope>NUCLEOTIDE SEQUENCE [LARGE SCALE GENOMIC DNA]</scope>
</reference>
<protein>
    <submittedName>
        <fullName evidence="1">Uncharacterized protein</fullName>
    </submittedName>
</protein>
<dbReference type="AlphaFoldDB" id="A0A2H0V5G1"/>
<name>A0A2H0V5G1_9BACT</name>
<evidence type="ECO:0000313" key="2">
    <source>
        <dbReference type="Proteomes" id="UP000229901"/>
    </source>
</evidence>
<organism evidence="1 2">
    <name type="scientific">Candidatus Falkowbacteria bacterium CG10_big_fil_rev_8_21_14_0_10_39_11</name>
    <dbReference type="NCBI Taxonomy" id="1974565"/>
    <lineage>
        <taxon>Bacteria</taxon>
        <taxon>Candidatus Falkowiibacteriota</taxon>
    </lineage>
</organism>
<dbReference type="EMBL" id="PFAP01000009">
    <property type="protein sequence ID" value="PIR94336.1"/>
    <property type="molecule type" value="Genomic_DNA"/>
</dbReference>
<comment type="caution">
    <text evidence="1">The sequence shown here is derived from an EMBL/GenBank/DDBJ whole genome shotgun (WGS) entry which is preliminary data.</text>
</comment>
<sequence length="242" mass="28005">MTAPNQPDIRSAQFYVKYIQTFDVPFRILIAKSADLVQLRALCHEVNAQVIRHVIDHQHFGLDHARLLAQHHHTQFGLEYLTRKPAFANDNAVRAALFKNNGSSKLVLDRCFRTLNLFRLNNLAVGREANEKTMMYARDTLRTKFDQSTPDQKTQFIIRTEGRCLRFFYQMQLDAETADLLGKHMYSSFILVRNLLSFPGLPPEVLRGIFRSPIISKHQGFRQRILSHTNCPADVRIKAKQK</sequence>
<dbReference type="Proteomes" id="UP000229901">
    <property type="component" value="Unassembled WGS sequence"/>
</dbReference>
<accession>A0A2H0V5G1</accession>
<gene>
    <name evidence="1" type="ORF">COT97_01850</name>
</gene>
<evidence type="ECO:0000313" key="1">
    <source>
        <dbReference type="EMBL" id="PIR94336.1"/>
    </source>
</evidence>
<proteinExistence type="predicted"/>